<feature type="region of interest" description="Disordered" evidence="1">
    <location>
        <begin position="1"/>
        <end position="27"/>
    </location>
</feature>
<sequence>MALPSVAALPSSAKPTTTLPGLGNVTIKQERPDEAEIRELAAKMVEANKAKMASNAARPVGQGGQMQQHIVQPGQPGIMNFLTRGPNGQNKISDKDKKSGAGADPDKKPPCDEDSVRGRFGWVTLGKCHIPFIFRYGEKYCAVRMVEMKLLNKYLNYLHSDIYSCTCIRSYYITDPEARLLNEVNVRHCESQFGREPFTSKDLVVRLQDAGEFYNFLDVCYNKLLLSSSNPKDKCGFIRINGESVVPYTVRDGFKYVPLFYFEGETDNLKLKAEKLEGWDLAYLKFCCKVQGIRNELFASETCSVISLSDIKSYFPPGTVFEDYWPSKVVDSQLLLASNKGSTAVTSAGMWTKQPGLPPTQQHSVVASTTLHHQVAPGNKVVTTLSQPAAQQRTAPLSAPVAPPVNMSAAAAVQAVCNGWAGLVGGQPAFQPGMVPQPGQVIRMSQPPISMHNALNNIAKYAIASITKDYWKRCCDHVKKLEDSYWETDGRLSDVIDSIIISGDGFSTDSDSGNNSDSDDSDNCDTNDGHWLKLKKLSAERCIGKNGEWEKSLEQKKISDDDDIKPFGSYMEMKRKAENRKDWRKLGLQ</sequence>
<protein>
    <submittedName>
        <fullName evidence="2">Uncharacterized protein</fullName>
    </submittedName>
</protein>
<proteinExistence type="predicted"/>
<evidence type="ECO:0000256" key="1">
    <source>
        <dbReference type="SAM" id="MobiDB-lite"/>
    </source>
</evidence>
<name>A0ABQ8TIE2_PERAM</name>
<feature type="compositionally biased region" description="Low complexity" evidence="1">
    <location>
        <begin position="1"/>
        <end position="13"/>
    </location>
</feature>
<dbReference type="EMBL" id="JAJSOF020000009">
    <property type="protein sequence ID" value="KAJ4446381.1"/>
    <property type="molecule type" value="Genomic_DNA"/>
</dbReference>
<comment type="caution">
    <text evidence="2">The sequence shown here is derived from an EMBL/GenBank/DDBJ whole genome shotgun (WGS) entry which is preliminary data.</text>
</comment>
<organism evidence="2 3">
    <name type="scientific">Periplaneta americana</name>
    <name type="common">American cockroach</name>
    <name type="synonym">Blatta americana</name>
    <dbReference type="NCBI Taxonomy" id="6978"/>
    <lineage>
        <taxon>Eukaryota</taxon>
        <taxon>Metazoa</taxon>
        <taxon>Ecdysozoa</taxon>
        <taxon>Arthropoda</taxon>
        <taxon>Hexapoda</taxon>
        <taxon>Insecta</taxon>
        <taxon>Pterygota</taxon>
        <taxon>Neoptera</taxon>
        <taxon>Polyneoptera</taxon>
        <taxon>Dictyoptera</taxon>
        <taxon>Blattodea</taxon>
        <taxon>Blattoidea</taxon>
        <taxon>Blattidae</taxon>
        <taxon>Blattinae</taxon>
        <taxon>Periplaneta</taxon>
    </lineage>
</organism>
<dbReference type="Proteomes" id="UP001148838">
    <property type="component" value="Unassembled WGS sequence"/>
</dbReference>
<evidence type="ECO:0000313" key="3">
    <source>
        <dbReference type="Proteomes" id="UP001148838"/>
    </source>
</evidence>
<accession>A0ABQ8TIE2</accession>
<keyword evidence="3" id="KW-1185">Reference proteome</keyword>
<feature type="region of interest" description="Disordered" evidence="1">
    <location>
        <begin position="78"/>
        <end position="112"/>
    </location>
</feature>
<gene>
    <name evidence="2" type="ORF">ANN_13077</name>
</gene>
<feature type="compositionally biased region" description="Basic and acidic residues" evidence="1">
    <location>
        <begin position="92"/>
        <end position="112"/>
    </location>
</feature>
<evidence type="ECO:0000313" key="2">
    <source>
        <dbReference type="EMBL" id="KAJ4446381.1"/>
    </source>
</evidence>
<reference evidence="2 3" key="1">
    <citation type="journal article" date="2022" name="Allergy">
        <title>Genome assembly and annotation of Periplaneta americana reveal a comprehensive cockroach allergen profile.</title>
        <authorList>
            <person name="Wang L."/>
            <person name="Xiong Q."/>
            <person name="Saelim N."/>
            <person name="Wang L."/>
            <person name="Nong W."/>
            <person name="Wan A.T."/>
            <person name="Shi M."/>
            <person name="Liu X."/>
            <person name="Cao Q."/>
            <person name="Hui J.H.L."/>
            <person name="Sookrung N."/>
            <person name="Leung T.F."/>
            <person name="Tungtrongchitr A."/>
            <person name="Tsui S.K.W."/>
        </authorList>
    </citation>
    <scope>NUCLEOTIDE SEQUENCE [LARGE SCALE GENOMIC DNA]</scope>
    <source>
        <strain evidence="2">PWHHKU_190912</strain>
    </source>
</reference>